<name>A0A7I8JF92_SPIIN</name>
<evidence type="ECO:0000313" key="2">
    <source>
        <dbReference type="Proteomes" id="UP001189122"/>
    </source>
</evidence>
<organism evidence="1">
    <name type="scientific">Spirodela intermedia</name>
    <name type="common">Intermediate duckweed</name>
    <dbReference type="NCBI Taxonomy" id="51605"/>
    <lineage>
        <taxon>Eukaryota</taxon>
        <taxon>Viridiplantae</taxon>
        <taxon>Streptophyta</taxon>
        <taxon>Embryophyta</taxon>
        <taxon>Tracheophyta</taxon>
        <taxon>Spermatophyta</taxon>
        <taxon>Magnoliopsida</taxon>
        <taxon>Liliopsida</taxon>
        <taxon>Araceae</taxon>
        <taxon>Lemnoideae</taxon>
        <taxon>Spirodela</taxon>
    </lineage>
</organism>
<evidence type="ECO:0000313" key="1">
    <source>
        <dbReference type="EMBL" id="CAA2629605.1"/>
    </source>
</evidence>
<reference evidence="1 2" key="1">
    <citation type="submission" date="2019-12" db="EMBL/GenBank/DDBJ databases">
        <authorList>
            <person name="Scholz U."/>
            <person name="Mascher M."/>
            <person name="Fiebig A."/>
        </authorList>
    </citation>
    <scope>NUCLEOTIDE SEQUENCE</scope>
</reference>
<dbReference type="EMBL" id="CACRZD030000012">
    <property type="protein sequence ID" value="CAA6668848.1"/>
    <property type="molecule type" value="Genomic_DNA"/>
</dbReference>
<dbReference type="Proteomes" id="UP001189122">
    <property type="component" value="Unassembled WGS sequence"/>
</dbReference>
<sequence>MRSRLFILRHLKIRLREGLKHLSQIKRWKITTRSITFLCSKSPWRRGYLECIKIIADQAPLSLGLAHNKRNGVFPIVLWSFHMCHFVKKIKRGRKATY</sequence>
<gene>
    <name evidence="1" type="ORF">SI7747_12015243</name>
</gene>
<accession>A0A7I8JF92</accession>
<protein>
    <submittedName>
        <fullName evidence="1">Uncharacterized protein</fullName>
    </submittedName>
</protein>
<dbReference type="AlphaFoldDB" id="A0A7I8JF92"/>
<dbReference type="EMBL" id="LR743599">
    <property type="protein sequence ID" value="CAA2629605.1"/>
    <property type="molecule type" value="Genomic_DNA"/>
</dbReference>
<keyword evidence="2" id="KW-1185">Reference proteome</keyword>
<proteinExistence type="predicted"/>